<dbReference type="Pfam" id="PF00078">
    <property type="entry name" value="RVT_1"/>
    <property type="match status" value="1"/>
</dbReference>
<name>A0A4C1YU48_EUMVA</name>
<protein>
    <submittedName>
        <fullName evidence="2">Probable RNA-directed DNA polymerase from transposon BS</fullName>
    </submittedName>
</protein>
<dbReference type="Proteomes" id="UP000299102">
    <property type="component" value="Unassembled WGS sequence"/>
</dbReference>
<comment type="caution">
    <text evidence="2">The sequence shown here is derived from an EMBL/GenBank/DDBJ whole genome shotgun (WGS) entry which is preliminary data.</text>
</comment>
<evidence type="ECO:0000313" key="2">
    <source>
        <dbReference type="EMBL" id="GBP77825.1"/>
    </source>
</evidence>
<dbReference type="PANTHER" id="PTHR19446">
    <property type="entry name" value="REVERSE TRANSCRIPTASES"/>
    <property type="match status" value="1"/>
</dbReference>
<dbReference type="OrthoDB" id="416454at2759"/>
<keyword evidence="2" id="KW-0695">RNA-directed DNA polymerase</keyword>
<feature type="domain" description="Reverse transcriptase" evidence="1">
    <location>
        <begin position="197"/>
        <end position="275"/>
    </location>
</feature>
<evidence type="ECO:0000313" key="3">
    <source>
        <dbReference type="Proteomes" id="UP000299102"/>
    </source>
</evidence>
<reference evidence="2 3" key="1">
    <citation type="journal article" date="2019" name="Commun. Biol.">
        <title>The bagworm genome reveals a unique fibroin gene that provides high tensile strength.</title>
        <authorList>
            <person name="Kono N."/>
            <person name="Nakamura H."/>
            <person name="Ohtoshi R."/>
            <person name="Tomita M."/>
            <person name="Numata K."/>
            <person name="Arakawa K."/>
        </authorList>
    </citation>
    <scope>NUCLEOTIDE SEQUENCE [LARGE SCALE GENOMIC DNA]</scope>
</reference>
<keyword evidence="3" id="KW-1185">Reference proteome</keyword>
<gene>
    <name evidence="2" type="primary">RTase</name>
    <name evidence="2" type="ORF">EVAR_34367_1</name>
</gene>
<accession>A0A4C1YU48</accession>
<organism evidence="2 3">
    <name type="scientific">Eumeta variegata</name>
    <name type="common">Bagworm moth</name>
    <name type="synonym">Eumeta japonica</name>
    <dbReference type="NCBI Taxonomy" id="151549"/>
    <lineage>
        <taxon>Eukaryota</taxon>
        <taxon>Metazoa</taxon>
        <taxon>Ecdysozoa</taxon>
        <taxon>Arthropoda</taxon>
        <taxon>Hexapoda</taxon>
        <taxon>Insecta</taxon>
        <taxon>Pterygota</taxon>
        <taxon>Neoptera</taxon>
        <taxon>Endopterygota</taxon>
        <taxon>Lepidoptera</taxon>
        <taxon>Glossata</taxon>
        <taxon>Ditrysia</taxon>
        <taxon>Tineoidea</taxon>
        <taxon>Psychidae</taxon>
        <taxon>Oiketicinae</taxon>
        <taxon>Eumeta</taxon>
    </lineage>
</organism>
<keyword evidence="2" id="KW-0808">Transferase</keyword>
<dbReference type="AlphaFoldDB" id="A0A4C1YU48"/>
<dbReference type="GO" id="GO:0003964">
    <property type="term" value="F:RNA-directed DNA polymerase activity"/>
    <property type="evidence" value="ECO:0007669"/>
    <property type="project" value="UniProtKB-KW"/>
</dbReference>
<dbReference type="InterPro" id="IPR000477">
    <property type="entry name" value="RT_dom"/>
</dbReference>
<sequence length="377" mass="42980">MMSVYPLTTSLDLRLAWEFSSLDPRNGAAITIGPSGSYPRREENSIRSSCMLHSTHIRTVIEDSSWTVPANSDRKELPRDVRELIKAKTLLCVERANTLHVTIAKALKTEKAVPTPALKKLDNSIAFDDRRAEEELRRKVSFPPKDDLHPIVQDEVTKHIKALKIRKAPRVDSISTWKEAVVVGIPTPGKPRYLLARHISLLSMLGKLFKKTLKTRLSEHLIGESLIIHEQFGFRPNHSCPQKALRLVEYVSEGFKDKRKAMAVFFDLAKAFDRAYLCVDLGNIARRKWLRHAPVPDLISGQRMAPDGNWTTTLNKQERRGTGGYWMFCVLQKHTHIYNQRLLQYSIMNNFLCLLVQRLANNNPYHKSLPTARAATS</sequence>
<dbReference type="EMBL" id="BGZK01001348">
    <property type="protein sequence ID" value="GBP77825.1"/>
    <property type="molecule type" value="Genomic_DNA"/>
</dbReference>
<evidence type="ECO:0000259" key="1">
    <source>
        <dbReference type="Pfam" id="PF00078"/>
    </source>
</evidence>
<keyword evidence="2" id="KW-0548">Nucleotidyltransferase</keyword>
<proteinExistence type="predicted"/>